<comment type="caution">
    <text evidence="2">The sequence shown here is derived from an EMBL/GenBank/DDBJ whole genome shotgun (WGS) entry which is preliminary data.</text>
</comment>
<dbReference type="RefSeq" id="WP_344596225.1">
    <property type="nucleotide sequence ID" value="NZ_BAAARW010000037.1"/>
</dbReference>
<evidence type="ECO:0000313" key="2">
    <source>
        <dbReference type="EMBL" id="GAA2449497.1"/>
    </source>
</evidence>
<keyword evidence="3" id="KW-1185">Reference proteome</keyword>
<dbReference type="EMBL" id="BAAARW010000037">
    <property type="protein sequence ID" value="GAA2449497.1"/>
    <property type="molecule type" value="Genomic_DNA"/>
</dbReference>
<dbReference type="InterPro" id="IPR025164">
    <property type="entry name" value="Toastrack_DUF4097"/>
</dbReference>
<feature type="domain" description="DUF4097" evidence="1">
    <location>
        <begin position="20"/>
        <end position="192"/>
    </location>
</feature>
<protein>
    <submittedName>
        <fullName evidence="2">DUF4097 family beta strand repeat-containing protein</fullName>
    </submittedName>
</protein>
<evidence type="ECO:0000313" key="3">
    <source>
        <dbReference type="Proteomes" id="UP001501231"/>
    </source>
</evidence>
<gene>
    <name evidence="2" type="ORF">GCM10010191_78910</name>
</gene>
<evidence type="ECO:0000259" key="1">
    <source>
        <dbReference type="Pfam" id="PF13349"/>
    </source>
</evidence>
<dbReference type="Proteomes" id="UP001501231">
    <property type="component" value="Unassembled WGS sequence"/>
</dbReference>
<accession>A0ABP5XCM2</accession>
<organism evidence="2 3">
    <name type="scientific">Actinomadura vinacea</name>
    <dbReference type="NCBI Taxonomy" id="115336"/>
    <lineage>
        <taxon>Bacteria</taxon>
        <taxon>Bacillati</taxon>
        <taxon>Actinomycetota</taxon>
        <taxon>Actinomycetes</taxon>
        <taxon>Streptosporangiales</taxon>
        <taxon>Thermomonosporaceae</taxon>
        <taxon>Actinomadura</taxon>
    </lineage>
</organism>
<reference evidence="3" key="1">
    <citation type="journal article" date="2019" name="Int. J. Syst. Evol. Microbiol.">
        <title>The Global Catalogue of Microorganisms (GCM) 10K type strain sequencing project: providing services to taxonomists for standard genome sequencing and annotation.</title>
        <authorList>
            <consortium name="The Broad Institute Genomics Platform"/>
            <consortium name="The Broad Institute Genome Sequencing Center for Infectious Disease"/>
            <person name="Wu L."/>
            <person name="Ma J."/>
        </authorList>
    </citation>
    <scope>NUCLEOTIDE SEQUENCE [LARGE SCALE GENOMIC DNA]</scope>
    <source>
        <strain evidence="3">JCM 3325</strain>
    </source>
</reference>
<name>A0ABP5XCM2_9ACTN</name>
<sequence length="264" mass="27080">MPVFDTPEPILASVHLSYGDVLIEASDRADTVVEVRPGDEGRDADVEAAAQTRVEYANGALSVRSPKSRARWFFGLGGAVGLVLRLPSGSRVDVRTDSADLRCRGRLGASRLNTSSGDVAADALGGPCDVTTANGEIRIGGIEGTAVVKSSNGGVTIGTAGGDLRVKTAYGDISVDRALAGLAAQTAYGRIRVGEVVRGSIVMETAGGELEVGVRAGTAAWLDAVSAYGEVRTALDAAAAPSGAEETVEVRARTAYGDILIHRA</sequence>
<dbReference type="Pfam" id="PF13349">
    <property type="entry name" value="DUF4097"/>
    <property type="match status" value="1"/>
</dbReference>
<proteinExistence type="predicted"/>